<keyword evidence="3" id="KW-1133">Transmembrane helix</keyword>
<feature type="domain" description="Cell envelope-related transcriptional attenuator" evidence="4">
    <location>
        <begin position="379"/>
        <end position="543"/>
    </location>
</feature>
<dbReference type="InterPro" id="IPR050922">
    <property type="entry name" value="LytR/CpsA/Psr_CW_biosynth"/>
</dbReference>
<keyword evidence="3" id="KW-0472">Membrane</keyword>
<keyword evidence="3" id="KW-0812">Transmembrane</keyword>
<evidence type="ECO:0000313" key="7">
    <source>
        <dbReference type="Proteomes" id="UP001500457"/>
    </source>
</evidence>
<dbReference type="Pfam" id="PF03816">
    <property type="entry name" value="LytR_cpsA_psr"/>
    <property type="match status" value="1"/>
</dbReference>
<feature type="region of interest" description="Disordered" evidence="2">
    <location>
        <begin position="770"/>
        <end position="799"/>
    </location>
</feature>
<organism evidence="6 7">
    <name type="scientific">Actinomycetospora straminea</name>
    <dbReference type="NCBI Taxonomy" id="663607"/>
    <lineage>
        <taxon>Bacteria</taxon>
        <taxon>Bacillati</taxon>
        <taxon>Actinomycetota</taxon>
        <taxon>Actinomycetes</taxon>
        <taxon>Pseudonocardiales</taxon>
        <taxon>Pseudonocardiaceae</taxon>
        <taxon>Actinomycetospora</taxon>
    </lineage>
</organism>
<feature type="compositionally biased region" description="Basic and acidic residues" evidence="2">
    <location>
        <begin position="651"/>
        <end position="672"/>
    </location>
</feature>
<evidence type="ECO:0000256" key="2">
    <source>
        <dbReference type="SAM" id="MobiDB-lite"/>
    </source>
</evidence>
<sequence>MTDDRAGDPVRGPRPATTGGDAARPPVSGPASAPFRIPVAAPHHGRRPTMVPLTRRRGPRLGLRPPGAALVTAPTATAGSGAPAAPSTPSSGIPSPAAADPPSTRSPVDAVTLPAGRVPVRRVPTTVREPGPPDGERDEPEPTAGVATAATPPAAEADDPSVPPTRPVPPVVPPAPPPAQLERPHPPVPLAPAPRDSEGTPPPAPRSGAASAAASTSASPGAPTAPAPPTSPADPAPRDAGPDDVPAPATTAAPAEERQRAVAAPAREADWAATSAVLAAAGSRLATWRRRWTWRRVARLATAACAVLVVVVCGLGWGAASWVEAAVRQIGALDPNSSAIQDAAAQVGDQNFLVVGSDTRAGAPASEDAGDTADVPGARTDTIMIVHVPEDRSGVIVVSFPRDLEITRPACERWDPVTGAYTPQVLPPAPRVKLNSAYAAGGPRCVTRTVQELSGLAINRFLGVDFQGFQGMVDAVGGVPICTERPVRDSVLGEILPQAGPTVLTGQQALDYVRARHVQGDPSSDYGRIQRQQRFLGALLRSVLSAGTLLDPSRLEGLVAAVSRSTFGENIGSDQLLTLTQSLGSLDPRTVTFVTVPTTGIANDRGNEVLRPGEERALFSAIIEDRPLPGDPGAPAAPAPMAAEVRLVDARSADDGGDDERSGESADARSEEDRDDEDDGDSDDDRRSDWAAAAGPTALSIAERLRAAGFGVVTEPAGSATPTGGATTIRYSPDQAVAAQTLAAAVPTATLEPSGSGTGVLTLVLGDDFDGVRSGEGPTGSTPSAPVNPTITAADASCT</sequence>
<dbReference type="InterPro" id="IPR004474">
    <property type="entry name" value="LytR_CpsA_psr"/>
</dbReference>
<name>A0ABP9F7C6_9PSEU</name>
<feature type="region of interest" description="Disordered" evidence="2">
    <location>
        <begin position="1"/>
        <end position="267"/>
    </location>
</feature>
<dbReference type="NCBIfam" id="TIGR00350">
    <property type="entry name" value="lytR_cpsA_psr"/>
    <property type="match status" value="1"/>
</dbReference>
<protein>
    <recommendedName>
        <fullName evidence="8">LytR family transcriptional attenuator</fullName>
    </recommendedName>
</protein>
<feature type="domain" description="LytR/CpsA/Psr regulator C-terminal" evidence="5">
    <location>
        <begin position="698"/>
        <end position="769"/>
    </location>
</feature>
<evidence type="ECO:0000259" key="4">
    <source>
        <dbReference type="Pfam" id="PF03816"/>
    </source>
</evidence>
<dbReference type="Proteomes" id="UP001500457">
    <property type="component" value="Unassembled WGS sequence"/>
</dbReference>
<accession>A0ABP9F7C6</accession>
<proteinExistence type="inferred from homology"/>
<feature type="region of interest" description="Disordered" evidence="2">
    <location>
        <begin position="651"/>
        <end position="695"/>
    </location>
</feature>
<feature type="compositionally biased region" description="Acidic residues" evidence="2">
    <location>
        <begin position="673"/>
        <end position="683"/>
    </location>
</feature>
<keyword evidence="7" id="KW-1185">Reference proteome</keyword>
<feature type="compositionally biased region" description="Low complexity" evidence="2">
    <location>
        <begin position="243"/>
        <end position="254"/>
    </location>
</feature>
<feature type="compositionally biased region" description="Pro residues" evidence="2">
    <location>
        <begin position="223"/>
        <end position="235"/>
    </location>
</feature>
<feature type="compositionally biased region" description="Low complexity" evidence="2">
    <location>
        <begin position="206"/>
        <end position="222"/>
    </location>
</feature>
<dbReference type="Gene3D" id="3.40.630.190">
    <property type="entry name" value="LCP protein"/>
    <property type="match status" value="1"/>
</dbReference>
<dbReference type="PANTHER" id="PTHR33392:SF6">
    <property type="entry name" value="POLYISOPRENYL-TEICHOIC ACID--PEPTIDOGLYCAN TEICHOIC ACID TRANSFERASE TAGU"/>
    <property type="match status" value="1"/>
</dbReference>
<feature type="compositionally biased region" description="Pro residues" evidence="2">
    <location>
        <begin position="161"/>
        <end position="179"/>
    </location>
</feature>
<feature type="compositionally biased region" description="Low complexity" evidence="2">
    <location>
        <begin position="60"/>
        <end position="107"/>
    </location>
</feature>
<comment type="caution">
    <text evidence="6">The sequence shown here is derived from an EMBL/GenBank/DDBJ whole genome shotgun (WGS) entry which is preliminary data.</text>
</comment>
<dbReference type="InterPro" id="IPR027381">
    <property type="entry name" value="LytR/CpsA/Psr_C"/>
</dbReference>
<feature type="compositionally biased region" description="Low complexity" evidence="2">
    <location>
        <begin position="142"/>
        <end position="155"/>
    </location>
</feature>
<dbReference type="EMBL" id="BAABHQ010000028">
    <property type="protein sequence ID" value="GAA4895808.1"/>
    <property type="molecule type" value="Genomic_DNA"/>
</dbReference>
<evidence type="ECO:0000256" key="1">
    <source>
        <dbReference type="ARBA" id="ARBA00006068"/>
    </source>
</evidence>
<evidence type="ECO:0000256" key="3">
    <source>
        <dbReference type="SAM" id="Phobius"/>
    </source>
</evidence>
<feature type="transmembrane region" description="Helical" evidence="3">
    <location>
        <begin position="297"/>
        <end position="320"/>
    </location>
</feature>
<dbReference type="Pfam" id="PF13399">
    <property type="entry name" value="LytR_C"/>
    <property type="match status" value="1"/>
</dbReference>
<feature type="compositionally biased region" description="Polar residues" evidence="2">
    <location>
        <begin position="779"/>
        <end position="791"/>
    </location>
</feature>
<feature type="compositionally biased region" description="Low complexity" evidence="2">
    <location>
        <begin position="116"/>
        <end position="129"/>
    </location>
</feature>
<comment type="similarity">
    <text evidence="1">Belongs to the LytR/CpsA/Psr (LCP) family.</text>
</comment>
<dbReference type="PANTHER" id="PTHR33392">
    <property type="entry name" value="POLYISOPRENYL-TEICHOIC ACID--PEPTIDOGLYCAN TEICHOIC ACID TRANSFERASE TAGU"/>
    <property type="match status" value="1"/>
</dbReference>
<dbReference type="RefSeq" id="WP_274235064.1">
    <property type="nucleotide sequence ID" value="NZ_BAABHQ010000028.1"/>
</dbReference>
<evidence type="ECO:0008006" key="8">
    <source>
        <dbReference type="Google" id="ProtNLM"/>
    </source>
</evidence>
<evidence type="ECO:0000259" key="5">
    <source>
        <dbReference type="Pfam" id="PF13399"/>
    </source>
</evidence>
<gene>
    <name evidence="6" type="ORF">GCM10023203_57720</name>
</gene>
<reference evidence="7" key="1">
    <citation type="journal article" date="2019" name="Int. J. Syst. Evol. Microbiol.">
        <title>The Global Catalogue of Microorganisms (GCM) 10K type strain sequencing project: providing services to taxonomists for standard genome sequencing and annotation.</title>
        <authorList>
            <consortium name="The Broad Institute Genomics Platform"/>
            <consortium name="The Broad Institute Genome Sequencing Center for Infectious Disease"/>
            <person name="Wu L."/>
            <person name="Ma J."/>
        </authorList>
    </citation>
    <scope>NUCLEOTIDE SEQUENCE [LARGE SCALE GENOMIC DNA]</scope>
    <source>
        <strain evidence="7">JCM 17983</strain>
    </source>
</reference>
<evidence type="ECO:0000313" key="6">
    <source>
        <dbReference type="EMBL" id="GAA4895808.1"/>
    </source>
</evidence>